<organism evidence="2 3">
    <name type="scientific">Komagataeibacter diospyri</name>
    <dbReference type="NCBI Taxonomy" id="1932662"/>
    <lineage>
        <taxon>Bacteria</taxon>
        <taxon>Pseudomonadati</taxon>
        <taxon>Pseudomonadota</taxon>
        <taxon>Alphaproteobacteria</taxon>
        <taxon>Acetobacterales</taxon>
        <taxon>Acetobacteraceae</taxon>
        <taxon>Komagataeibacter</taxon>
    </lineage>
</organism>
<proteinExistence type="predicted"/>
<protein>
    <submittedName>
        <fullName evidence="2">Uncharacterized protein</fullName>
    </submittedName>
</protein>
<gene>
    <name evidence="2" type="ORF">MSKU9_3224</name>
</gene>
<keyword evidence="3" id="KW-1185">Reference proteome</keyword>
<comment type="caution">
    <text evidence="2">The sequence shown here is derived from an EMBL/GenBank/DDBJ whole genome shotgun (WGS) entry which is preliminary data.</text>
</comment>
<feature type="compositionally biased region" description="Basic and acidic residues" evidence="1">
    <location>
        <begin position="77"/>
        <end position="90"/>
    </location>
</feature>
<dbReference type="EMBL" id="BDLU01000070">
    <property type="protein sequence ID" value="GCE85083.1"/>
    <property type="molecule type" value="Genomic_DNA"/>
</dbReference>
<feature type="region of interest" description="Disordered" evidence="1">
    <location>
        <begin position="68"/>
        <end position="109"/>
    </location>
</feature>
<accession>A0A4P5NTZ9</accession>
<evidence type="ECO:0000256" key="1">
    <source>
        <dbReference type="SAM" id="MobiDB-lite"/>
    </source>
</evidence>
<dbReference type="Proteomes" id="UP000315095">
    <property type="component" value="Unassembled WGS sequence"/>
</dbReference>
<name>A0A4P5NTZ9_9PROT</name>
<evidence type="ECO:0000313" key="3">
    <source>
        <dbReference type="Proteomes" id="UP000315095"/>
    </source>
</evidence>
<reference evidence="3" key="1">
    <citation type="submission" date="2017-01" db="EMBL/GenBank/DDBJ databases">
        <title>Komagataeibacter sp. MSKU9 whole genome sequencing project.</title>
        <authorList>
            <person name="Matsutani M."/>
            <person name="Naloka K."/>
            <person name="Theeragool G."/>
            <person name="Yakushi T."/>
            <person name="Matsushita K."/>
        </authorList>
    </citation>
    <scope>NUCLEOTIDE SEQUENCE [LARGE SCALE GENOMIC DNA]</scope>
    <source>
        <strain evidence="3">MSKU9</strain>
    </source>
</reference>
<sequence length="121" mass="13324">MMKNKHHHLSHIALATSQRIHREDGSFADTSPDGVVTGPYGLHQTVAVISMNRVMPAGERMRRIFSNPAHRPATWSSRDDIMHGDCDRNRPPGPATAAIPAMQDLPDNNAVARCHGNRKVS</sequence>
<dbReference type="AlphaFoldDB" id="A0A4P5NTZ9"/>
<evidence type="ECO:0000313" key="2">
    <source>
        <dbReference type="EMBL" id="GCE85083.1"/>
    </source>
</evidence>